<gene>
    <name evidence="2" type="ORF">Purlil1_4238</name>
</gene>
<proteinExistence type="predicted"/>
<dbReference type="Proteomes" id="UP001287286">
    <property type="component" value="Unassembled WGS sequence"/>
</dbReference>
<sequence length="163" mass="17363">MDPVEWPWALGSPTSCSTSSSSPRAAPPAPLASMDPDGAAPPPSATKTARRCACAPAAALPPTLHPTFSSPQQQLLVPLSDVGYQLTTDLCAHLINHPSSCQAEREKSPIRRLLPWILRLVAPPPGTSTTRPRCRSLSAPLTLPYSLTFTYRSLNHCRTGGTD</sequence>
<evidence type="ECO:0000313" key="2">
    <source>
        <dbReference type="EMBL" id="KAK4091224.1"/>
    </source>
</evidence>
<evidence type="ECO:0000256" key="1">
    <source>
        <dbReference type="SAM" id="MobiDB-lite"/>
    </source>
</evidence>
<reference evidence="2 3" key="1">
    <citation type="journal article" date="2024" name="Microbiol. Resour. Announc.">
        <title>Genome annotations for the ascomycete fungi Trichoderma harzianum, Trichoderma aggressivum, and Purpureocillium lilacinum.</title>
        <authorList>
            <person name="Beijen E.P.W."/>
            <person name="Ohm R.A."/>
        </authorList>
    </citation>
    <scope>NUCLEOTIDE SEQUENCE [LARGE SCALE GENOMIC DNA]</scope>
    <source>
        <strain evidence="2 3">CBS 150709</strain>
    </source>
</reference>
<protein>
    <submittedName>
        <fullName evidence="2">Uncharacterized protein</fullName>
    </submittedName>
</protein>
<accession>A0ABR0C4Z3</accession>
<organism evidence="2 3">
    <name type="scientific">Purpureocillium lilacinum</name>
    <name type="common">Paecilomyces lilacinus</name>
    <dbReference type="NCBI Taxonomy" id="33203"/>
    <lineage>
        <taxon>Eukaryota</taxon>
        <taxon>Fungi</taxon>
        <taxon>Dikarya</taxon>
        <taxon>Ascomycota</taxon>
        <taxon>Pezizomycotina</taxon>
        <taxon>Sordariomycetes</taxon>
        <taxon>Hypocreomycetidae</taxon>
        <taxon>Hypocreales</taxon>
        <taxon>Ophiocordycipitaceae</taxon>
        <taxon>Purpureocillium</taxon>
    </lineage>
</organism>
<dbReference type="EMBL" id="JAWRVI010000012">
    <property type="protein sequence ID" value="KAK4091224.1"/>
    <property type="molecule type" value="Genomic_DNA"/>
</dbReference>
<evidence type="ECO:0000313" key="3">
    <source>
        <dbReference type="Proteomes" id="UP001287286"/>
    </source>
</evidence>
<feature type="compositionally biased region" description="Low complexity" evidence="1">
    <location>
        <begin position="9"/>
        <end position="24"/>
    </location>
</feature>
<name>A0ABR0C4Z3_PURLI</name>
<feature type="region of interest" description="Disordered" evidence="1">
    <location>
        <begin position="1"/>
        <end position="47"/>
    </location>
</feature>
<comment type="caution">
    <text evidence="2">The sequence shown here is derived from an EMBL/GenBank/DDBJ whole genome shotgun (WGS) entry which is preliminary data.</text>
</comment>
<keyword evidence="3" id="KW-1185">Reference proteome</keyword>